<dbReference type="InterPro" id="IPR004843">
    <property type="entry name" value="Calcineurin-like_PHP"/>
</dbReference>
<feature type="domain" description="Calcineurin-like phosphoesterase" evidence="1">
    <location>
        <begin position="1"/>
        <end position="131"/>
    </location>
</feature>
<dbReference type="Proteomes" id="UP000828465">
    <property type="component" value="Segment"/>
</dbReference>
<evidence type="ECO:0000313" key="3">
    <source>
        <dbReference type="Proteomes" id="UP000828465"/>
    </source>
</evidence>
<protein>
    <submittedName>
        <fullName evidence="2">Metallophos domain-containing protein</fullName>
    </submittedName>
</protein>
<dbReference type="EMBL" id="MW865291">
    <property type="protein sequence ID" value="QZI86125.1"/>
    <property type="molecule type" value="Genomic_DNA"/>
</dbReference>
<organism evidence="2 3">
    <name type="scientific">Vibrio phage 15E36.1</name>
    <dbReference type="NCBI Taxonomy" id="2859290"/>
    <lineage>
        <taxon>Viruses</taxon>
        <taxon>Duplodnaviria</taxon>
        <taxon>Heunggongvirae</taxon>
        <taxon>Uroviricota</taxon>
        <taxon>Caudoviricetes</taxon>
        <taxon>Autographivirales</taxon>
        <taxon>Autosignataviridae</taxon>
        <taxon>Colwellvirinae</taxon>
        <taxon>Roscoffvirus</taxon>
        <taxon>Roscoffvirus rv15E36</taxon>
    </lineage>
</organism>
<reference evidence="2" key="1">
    <citation type="submission" date="2021-03" db="EMBL/GenBank/DDBJ databases">
        <title>Rapid evolution of virus immunity in the wild.</title>
        <authorList>
            <person name="Piel D."/>
            <person name="Bruto M."/>
            <person name="Labreuche Y."/>
            <person name="Blanquart F."/>
            <person name="Chenivesse S."/>
            <person name="Lepanse S."/>
            <person name="James A."/>
            <person name="Garcia Cruz R."/>
            <person name="Dubert J."/>
            <person name="Petton B."/>
            <person name="Lieberman E."/>
            <person name="Wegner M.K."/>
            <person name="Hussain F.A."/>
            <person name="Kauffman K.K."/>
            <person name="Polz M.F."/>
            <person name="Gandon S."/>
            <person name="Bikard D."/>
            <person name="Le Roux F."/>
        </authorList>
    </citation>
    <scope>NUCLEOTIDE SEQUENCE</scope>
</reference>
<keyword evidence="3" id="KW-1185">Reference proteome</keyword>
<name>A0AAE8C508_9CAUD</name>
<dbReference type="GO" id="GO:0016787">
    <property type="term" value="F:hydrolase activity"/>
    <property type="evidence" value="ECO:0007669"/>
    <property type="project" value="InterPro"/>
</dbReference>
<evidence type="ECO:0000259" key="1">
    <source>
        <dbReference type="Pfam" id="PF00149"/>
    </source>
</evidence>
<sequence length="252" mass="28870">MTILVIPDTQVTPEVCTKHISAAGRLIAKDRPETVVVIGDWWDFESLSYYDKGKAVAEGRRLHADLKAGGDAMNLLLAPLKALQKKQKKNRHKVYQPRLIFCWGNHEERLTRYMNDNPATEGMFNLKALIKSFGFEFYDFLEIVEVENIMFSHYFANPLSGRPWGGMINNKIAKIGKSFVQGHVQTLEYGERYLNNGEHQFGLVAGAFYTHDEAYKGAQGNHHFRGLVKLHTSDERTDVEFVSINRLMKEYK</sequence>
<accession>A0AAE8C508</accession>
<gene>
    <name evidence="2" type="ORF">PODOV006v2_p0031</name>
</gene>
<dbReference type="InterPro" id="IPR029052">
    <property type="entry name" value="Metallo-depent_PP-like"/>
</dbReference>
<proteinExistence type="predicted"/>
<dbReference type="Pfam" id="PF00149">
    <property type="entry name" value="Metallophos"/>
    <property type="match status" value="1"/>
</dbReference>
<dbReference type="SUPFAM" id="SSF56300">
    <property type="entry name" value="Metallo-dependent phosphatases"/>
    <property type="match status" value="1"/>
</dbReference>
<evidence type="ECO:0000313" key="2">
    <source>
        <dbReference type="EMBL" id="QZI86125.1"/>
    </source>
</evidence>